<keyword evidence="3" id="KW-1185">Reference proteome</keyword>
<sequence>MTVEVCEVIITGPDADWLTNFTHKLVADRLSACGHNISHIRSVYRWQGAIHDQTEARVALHTRRELLPEIVARTTKDHPYEVPCIIVLPISGGNPAYLQWIAAETREAQMS</sequence>
<reference evidence="3" key="1">
    <citation type="journal article" date="2019" name="Int. J. Syst. Evol. Microbiol.">
        <title>The Global Catalogue of Microorganisms (GCM) 10K type strain sequencing project: providing services to taxonomists for standard genome sequencing and annotation.</title>
        <authorList>
            <consortium name="The Broad Institute Genomics Platform"/>
            <consortium name="The Broad Institute Genome Sequencing Center for Infectious Disease"/>
            <person name="Wu L."/>
            <person name="Ma J."/>
        </authorList>
    </citation>
    <scope>NUCLEOTIDE SEQUENCE [LARGE SCALE GENOMIC DNA]</scope>
    <source>
        <strain evidence="3">JCM 3367</strain>
    </source>
</reference>
<dbReference type="Pfam" id="PF03091">
    <property type="entry name" value="CutA1"/>
    <property type="match status" value="1"/>
</dbReference>
<accession>A0ABP6A3B1</accession>
<organism evidence="2 3">
    <name type="scientific">Pilimelia columellifera subsp. columellifera</name>
    <dbReference type="NCBI Taxonomy" id="706583"/>
    <lineage>
        <taxon>Bacteria</taxon>
        <taxon>Bacillati</taxon>
        <taxon>Actinomycetota</taxon>
        <taxon>Actinomycetes</taxon>
        <taxon>Micromonosporales</taxon>
        <taxon>Micromonosporaceae</taxon>
        <taxon>Pilimelia</taxon>
    </lineage>
</organism>
<protein>
    <submittedName>
        <fullName evidence="2">Divalent-cation tolerance protein CutA</fullName>
    </submittedName>
</protein>
<comment type="similarity">
    <text evidence="1">Belongs to the CutA family.</text>
</comment>
<dbReference type="RefSeq" id="WP_344166586.1">
    <property type="nucleotide sequence ID" value="NZ_BAAARY010000001.1"/>
</dbReference>
<comment type="caution">
    <text evidence="2">The sequence shown here is derived from an EMBL/GenBank/DDBJ whole genome shotgun (WGS) entry which is preliminary data.</text>
</comment>
<dbReference type="Gene3D" id="3.30.70.120">
    <property type="match status" value="1"/>
</dbReference>
<gene>
    <name evidence="2" type="ORF">GCM10010201_00640</name>
</gene>
<dbReference type="SUPFAM" id="SSF54913">
    <property type="entry name" value="GlnB-like"/>
    <property type="match status" value="1"/>
</dbReference>
<dbReference type="Proteomes" id="UP001499978">
    <property type="component" value="Unassembled WGS sequence"/>
</dbReference>
<evidence type="ECO:0000313" key="2">
    <source>
        <dbReference type="EMBL" id="GAA2509929.1"/>
    </source>
</evidence>
<dbReference type="PANTHER" id="PTHR23419">
    <property type="entry name" value="DIVALENT CATION TOLERANCE CUTA-RELATED"/>
    <property type="match status" value="1"/>
</dbReference>
<dbReference type="InterPro" id="IPR015867">
    <property type="entry name" value="N-reg_PII/ATP_PRibTrfase_C"/>
</dbReference>
<evidence type="ECO:0000256" key="1">
    <source>
        <dbReference type="ARBA" id="ARBA00010169"/>
    </source>
</evidence>
<evidence type="ECO:0000313" key="3">
    <source>
        <dbReference type="Proteomes" id="UP001499978"/>
    </source>
</evidence>
<dbReference type="EMBL" id="BAAARY010000001">
    <property type="protein sequence ID" value="GAA2509929.1"/>
    <property type="molecule type" value="Genomic_DNA"/>
</dbReference>
<proteinExistence type="inferred from homology"/>
<dbReference type="PANTHER" id="PTHR23419:SF8">
    <property type="entry name" value="FI09726P"/>
    <property type="match status" value="1"/>
</dbReference>
<name>A0ABP6A3B1_9ACTN</name>
<dbReference type="InterPro" id="IPR011322">
    <property type="entry name" value="N-reg_PII-like_a/b"/>
</dbReference>
<dbReference type="InterPro" id="IPR004323">
    <property type="entry name" value="Ion_tolerance_CutA"/>
</dbReference>